<organism evidence="3 4">
    <name type="scientific">Allocatelliglobosispora scoriae</name>
    <dbReference type="NCBI Taxonomy" id="643052"/>
    <lineage>
        <taxon>Bacteria</taxon>
        <taxon>Bacillati</taxon>
        <taxon>Actinomycetota</taxon>
        <taxon>Actinomycetes</taxon>
        <taxon>Micromonosporales</taxon>
        <taxon>Micromonosporaceae</taxon>
        <taxon>Allocatelliglobosispora</taxon>
    </lineage>
</organism>
<dbReference type="Pfam" id="PF08327">
    <property type="entry name" value="AHSA1"/>
    <property type="match status" value="1"/>
</dbReference>
<gene>
    <name evidence="3" type="ORF">F4553_000590</name>
</gene>
<evidence type="ECO:0000313" key="4">
    <source>
        <dbReference type="Proteomes" id="UP000587527"/>
    </source>
</evidence>
<name>A0A841BJZ0_9ACTN</name>
<feature type="domain" description="Activator of Hsp90 ATPase homologue 1/2-like C-terminal" evidence="2">
    <location>
        <begin position="13"/>
        <end position="130"/>
    </location>
</feature>
<sequence>MVDILHRIGVTNSSPDKVYDALTTIDGLAGWWTRDTTGSVEQGGVIAFRFVPGGFDMRVVELTPGERVAWLVVDGPPEWIGTTVTWELKQEGDYTIVLFSHTGWREPNEFMHHCSTKWAIFLMSLKSLLETGTGSPAPDDVMISDWH</sequence>
<protein>
    <submittedName>
        <fullName evidence="3">Uncharacterized protein YndB with AHSA1/START domain</fullName>
    </submittedName>
</protein>
<evidence type="ECO:0000259" key="2">
    <source>
        <dbReference type="Pfam" id="PF08327"/>
    </source>
</evidence>
<proteinExistence type="inferred from homology"/>
<evidence type="ECO:0000256" key="1">
    <source>
        <dbReference type="ARBA" id="ARBA00006817"/>
    </source>
</evidence>
<dbReference type="CDD" id="cd07814">
    <property type="entry name" value="SRPBCC_CalC_Aha1-like"/>
    <property type="match status" value="1"/>
</dbReference>
<dbReference type="EMBL" id="JACHMN010000001">
    <property type="protein sequence ID" value="MBB5867211.1"/>
    <property type="molecule type" value="Genomic_DNA"/>
</dbReference>
<comment type="similarity">
    <text evidence="1">Belongs to the AHA1 family.</text>
</comment>
<dbReference type="InterPro" id="IPR013538">
    <property type="entry name" value="ASHA1/2-like_C"/>
</dbReference>
<evidence type="ECO:0000313" key="3">
    <source>
        <dbReference type="EMBL" id="MBB5867211.1"/>
    </source>
</evidence>
<comment type="caution">
    <text evidence="3">The sequence shown here is derived from an EMBL/GenBank/DDBJ whole genome shotgun (WGS) entry which is preliminary data.</text>
</comment>
<dbReference type="AlphaFoldDB" id="A0A841BJZ0"/>
<dbReference type="Proteomes" id="UP000587527">
    <property type="component" value="Unassembled WGS sequence"/>
</dbReference>
<keyword evidence="4" id="KW-1185">Reference proteome</keyword>
<accession>A0A841BJZ0</accession>
<reference evidence="3 4" key="1">
    <citation type="submission" date="2020-08" db="EMBL/GenBank/DDBJ databases">
        <title>Sequencing the genomes of 1000 actinobacteria strains.</title>
        <authorList>
            <person name="Klenk H.-P."/>
        </authorList>
    </citation>
    <scope>NUCLEOTIDE SEQUENCE [LARGE SCALE GENOMIC DNA]</scope>
    <source>
        <strain evidence="3 4">DSM 45362</strain>
    </source>
</reference>
<dbReference type="Gene3D" id="3.30.530.20">
    <property type="match status" value="1"/>
</dbReference>
<dbReference type="InterPro" id="IPR023393">
    <property type="entry name" value="START-like_dom_sf"/>
</dbReference>
<dbReference type="RefSeq" id="WP_184831668.1">
    <property type="nucleotide sequence ID" value="NZ_JACHMN010000001.1"/>
</dbReference>
<dbReference type="SUPFAM" id="SSF55961">
    <property type="entry name" value="Bet v1-like"/>
    <property type="match status" value="1"/>
</dbReference>